<evidence type="ECO:0000256" key="1">
    <source>
        <dbReference type="SAM" id="SignalP"/>
    </source>
</evidence>
<gene>
    <name evidence="3" type="ORF">FHS27_002666</name>
</gene>
<feature type="chain" id="PRO_5030877129" description="Alginate export domain-containing protein" evidence="1">
    <location>
        <begin position="33"/>
        <end position="554"/>
    </location>
</feature>
<protein>
    <recommendedName>
        <fullName evidence="2">Alginate export domain-containing protein</fullName>
    </recommendedName>
</protein>
<sequence length="554" mass="62128">MMVSSISRRRRMIFAALSTMAIAGFSADAVQAQEISEYGLEPVILQTAGEEEAAVVSDVIEQSESVAPAQPVPMSEPYYVEQPAVSYAPAPACNCNAGAGVAKKKEAAMAKMKSAYAGVFYANDFSYLNDPYYAGPSFFADNFKNLQTPFGKLDLGGETRYRYHNERNHRGVGITGRDDNFWLSRTRLYADWEVCDNIRVYGEMLNAESMGEQFAPRPIEEQDADILNLFVDVKLYDGDLGKLTTRVGRQELLFGAQRTVSPLDWANTRRTFEGVRGMYQYGDTSIDAFWTGFVPVQPDDADEANYDIQFYGAYATRKNTALGNVDAYWLGSDDRTRGYSYQTAGSRISGKTDGGTLYEFEGAYQFGEDETPNDHSAGFITAGLGRKIETKHLSPTVWLYYDWASGEDDPNEVQRADGGYDHLYPLAHKYNGFMDLFGRRNLHDFNVLTVTPLNKKVSMILWYHYFRMDQATTPYSVVMTPYNDPAANPAGSKDLGSEIDLLFNINLNARNNVLLGYSHFMGGDYYKTTTAPAGLTLDNDFDADFFYFQYTTRY</sequence>
<evidence type="ECO:0000313" key="4">
    <source>
        <dbReference type="Proteomes" id="UP000536179"/>
    </source>
</evidence>
<dbReference type="EMBL" id="JACHXU010000008">
    <property type="protein sequence ID" value="MBB3206852.1"/>
    <property type="molecule type" value="Genomic_DNA"/>
</dbReference>
<feature type="domain" description="Alginate export" evidence="2">
    <location>
        <begin position="153"/>
        <end position="530"/>
    </location>
</feature>
<dbReference type="Pfam" id="PF13372">
    <property type="entry name" value="Alginate_exp"/>
    <property type="match status" value="1"/>
</dbReference>
<name>A0A7W5E074_9BACT</name>
<dbReference type="Gene3D" id="2.40.160.100">
    <property type="match status" value="1"/>
</dbReference>
<keyword evidence="4" id="KW-1185">Reference proteome</keyword>
<comment type="caution">
    <text evidence="3">The sequence shown here is derived from an EMBL/GenBank/DDBJ whole genome shotgun (WGS) entry which is preliminary data.</text>
</comment>
<evidence type="ECO:0000313" key="3">
    <source>
        <dbReference type="EMBL" id="MBB3206852.1"/>
    </source>
</evidence>
<dbReference type="Proteomes" id="UP000536179">
    <property type="component" value="Unassembled WGS sequence"/>
</dbReference>
<dbReference type="InterPro" id="IPR025388">
    <property type="entry name" value="Alginate_export_dom"/>
</dbReference>
<feature type="signal peptide" evidence="1">
    <location>
        <begin position="1"/>
        <end position="32"/>
    </location>
</feature>
<organism evidence="3 4">
    <name type="scientific">Aporhodopirellula rubra</name>
    <dbReference type="NCBI Taxonomy" id="980271"/>
    <lineage>
        <taxon>Bacteria</taxon>
        <taxon>Pseudomonadati</taxon>
        <taxon>Planctomycetota</taxon>
        <taxon>Planctomycetia</taxon>
        <taxon>Pirellulales</taxon>
        <taxon>Pirellulaceae</taxon>
        <taxon>Aporhodopirellula</taxon>
    </lineage>
</organism>
<dbReference type="AlphaFoldDB" id="A0A7W5E074"/>
<accession>A0A7W5E074</accession>
<dbReference type="InterPro" id="IPR053728">
    <property type="entry name" value="Alginate_Permeability_Chnl"/>
</dbReference>
<proteinExistence type="predicted"/>
<reference evidence="3 4" key="1">
    <citation type="submission" date="2020-08" db="EMBL/GenBank/DDBJ databases">
        <title>Genomic Encyclopedia of Type Strains, Phase III (KMG-III): the genomes of soil and plant-associated and newly described type strains.</title>
        <authorList>
            <person name="Whitman W."/>
        </authorList>
    </citation>
    <scope>NUCLEOTIDE SEQUENCE [LARGE SCALE GENOMIC DNA]</scope>
    <source>
        <strain evidence="3 4">CECT 8075</strain>
    </source>
</reference>
<keyword evidence="1" id="KW-0732">Signal</keyword>
<evidence type="ECO:0000259" key="2">
    <source>
        <dbReference type="Pfam" id="PF13372"/>
    </source>
</evidence>